<protein>
    <submittedName>
        <fullName evidence="1">Uncharacterized protein</fullName>
    </submittedName>
</protein>
<evidence type="ECO:0000313" key="2">
    <source>
        <dbReference type="Proteomes" id="UP000188268"/>
    </source>
</evidence>
<comment type="caution">
    <text evidence="1">The sequence shown here is derived from an EMBL/GenBank/DDBJ whole genome shotgun (WGS) entry which is preliminary data.</text>
</comment>
<keyword evidence="2" id="KW-1185">Reference proteome</keyword>
<dbReference type="EMBL" id="AWWV01011211">
    <property type="protein sequence ID" value="OMO73435.1"/>
    <property type="molecule type" value="Genomic_DNA"/>
</dbReference>
<sequence>MGKWKIKDRVTKISREQWSAAYVAKLAMGNLPTMRNAQESSRN</sequence>
<name>A0A1R3HSR1_COCAP</name>
<dbReference type="AlphaFoldDB" id="A0A1R3HSR1"/>
<proteinExistence type="predicted"/>
<reference evidence="1 2" key="1">
    <citation type="submission" date="2013-09" db="EMBL/GenBank/DDBJ databases">
        <title>Corchorus capsularis genome sequencing.</title>
        <authorList>
            <person name="Alam M."/>
            <person name="Haque M.S."/>
            <person name="Islam M.S."/>
            <person name="Emdad E.M."/>
            <person name="Islam M.M."/>
            <person name="Ahmed B."/>
            <person name="Halim A."/>
            <person name="Hossen Q.M.M."/>
            <person name="Hossain M.Z."/>
            <person name="Ahmed R."/>
            <person name="Khan M.M."/>
            <person name="Islam R."/>
            <person name="Rashid M.M."/>
            <person name="Khan S.A."/>
            <person name="Rahman M.S."/>
            <person name="Alam M."/>
        </authorList>
    </citation>
    <scope>NUCLEOTIDE SEQUENCE [LARGE SCALE GENOMIC DNA]</scope>
    <source>
        <strain evidence="2">cv. CVL-1</strain>
        <tissue evidence="1">Whole seedling</tissue>
    </source>
</reference>
<dbReference type="Gramene" id="OMO73435">
    <property type="protein sequence ID" value="OMO73435"/>
    <property type="gene ID" value="CCACVL1_17257"/>
</dbReference>
<gene>
    <name evidence="1" type="ORF">CCACVL1_17257</name>
</gene>
<dbReference type="Proteomes" id="UP000188268">
    <property type="component" value="Unassembled WGS sequence"/>
</dbReference>
<organism evidence="1 2">
    <name type="scientific">Corchorus capsularis</name>
    <name type="common">Jute</name>
    <dbReference type="NCBI Taxonomy" id="210143"/>
    <lineage>
        <taxon>Eukaryota</taxon>
        <taxon>Viridiplantae</taxon>
        <taxon>Streptophyta</taxon>
        <taxon>Embryophyta</taxon>
        <taxon>Tracheophyta</taxon>
        <taxon>Spermatophyta</taxon>
        <taxon>Magnoliopsida</taxon>
        <taxon>eudicotyledons</taxon>
        <taxon>Gunneridae</taxon>
        <taxon>Pentapetalae</taxon>
        <taxon>rosids</taxon>
        <taxon>malvids</taxon>
        <taxon>Malvales</taxon>
        <taxon>Malvaceae</taxon>
        <taxon>Grewioideae</taxon>
        <taxon>Apeibeae</taxon>
        <taxon>Corchorus</taxon>
    </lineage>
</organism>
<evidence type="ECO:0000313" key="1">
    <source>
        <dbReference type="EMBL" id="OMO73435.1"/>
    </source>
</evidence>
<accession>A0A1R3HSR1</accession>